<dbReference type="KEGG" id="ngv:CDO52_21705"/>
<evidence type="ECO:0000313" key="2">
    <source>
        <dbReference type="EMBL" id="ASU85063.1"/>
    </source>
</evidence>
<accession>A0A223SAD7</accession>
<keyword evidence="3" id="KW-1185">Reference proteome</keyword>
<dbReference type="EMBL" id="CP022753">
    <property type="protein sequence ID" value="ASU85063.1"/>
    <property type="molecule type" value="Genomic_DNA"/>
</dbReference>
<proteinExistence type="predicted"/>
<protein>
    <recommendedName>
        <fullName evidence="1">DUF6817 domain-containing protein</fullName>
    </recommendedName>
</protein>
<gene>
    <name evidence="2" type="ORF">CDO52_21705</name>
</gene>
<dbReference type="OrthoDB" id="333547at2"/>
<organism evidence="2 3">
    <name type="scientific">Nocardiopsis gilva YIM 90087</name>
    <dbReference type="NCBI Taxonomy" id="1235441"/>
    <lineage>
        <taxon>Bacteria</taxon>
        <taxon>Bacillati</taxon>
        <taxon>Actinomycetota</taxon>
        <taxon>Actinomycetes</taxon>
        <taxon>Streptosporangiales</taxon>
        <taxon>Nocardiopsidaceae</taxon>
        <taxon>Nocardiopsis</taxon>
    </lineage>
</organism>
<dbReference type="AlphaFoldDB" id="A0A223SAD7"/>
<dbReference type="Proteomes" id="UP000215005">
    <property type="component" value="Chromosome"/>
</dbReference>
<name>A0A223SAD7_9ACTN</name>
<sequence length="176" mass="19994">MQQFVAMLESRGARKIRHPGGDLLAHLTRVAHLLESWGADGDLCVAGLCHACYGTDEFGVDLFDSARRDELTLVIGHRAEALVYVYAACDRKHVFPQLGRQNPVEFRDRFTDTTRLMPTADLNRFMELTAANELDLVRHNTEFKEQHGHGLLDLFTRTRKLLSAAAWRDCQELLET</sequence>
<evidence type="ECO:0000259" key="1">
    <source>
        <dbReference type="Pfam" id="PF20680"/>
    </source>
</evidence>
<dbReference type="InterPro" id="IPR049202">
    <property type="entry name" value="DUF6817"/>
</dbReference>
<dbReference type="Pfam" id="PF20680">
    <property type="entry name" value="DUF6817"/>
    <property type="match status" value="1"/>
</dbReference>
<dbReference type="PANTHER" id="PTHR37391">
    <property type="entry name" value="E3 UBIQUITIN-PROTEIN LIGASE"/>
    <property type="match status" value="1"/>
</dbReference>
<feature type="domain" description="DUF6817" evidence="1">
    <location>
        <begin position="7"/>
        <end position="91"/>
    </location>
</feature>
<dbReference type="PANTHER" id="PTHR37391:SF2">
    <property type="entry name" value="E3 UBIQUITIN-PROTEIN LIGASE"/>
    <property type="match status" value="1"/>
</dbReference>
<reference evidence="2 3" key="1">
    <citation type="submission" date="2017-08" db="EMBL/GenBank/DDBJ databases">
        <title>The complete genome sequence of Nocardiopsis gilva YIM 90087.</title>
        <authorList>
            <person name="Yin M."/>
            <person name="Tang S."/>
        </authorList>
    </citation>
    <scope>NUCLEOTIDE SEQUENCE [LARGE SCALE GENOMIC DNA]</scope>
    <source>
        <strain evidence="2 3">YIM 90087</strain>
    </source>
</reference>
<evidence type="ECO:0000313" key="3">
    <source>
        <dbReference type="Proteomes" id="UP000215005"/>
    </source>
</evidence>